<dbReference type="AlphaFoldDB" id="A0A369JA33"/>
<evidence type="ECO:0000313" key="2">
    <source>
        <dbReference type="Proteomes" id="UP000076154"/>
    </source>
</evidence>
<gene>
    <name evidence="1" type="ORF">Hypma_001283</name>
</gene>
<accession>A0A369JA33</accession>
<organism evidence="1 2">
    <name type="scientific">Hypsizygus marmoreus</name>
    <name type="common">White beech mushroom</name>
    <name type="synonym">Agaricus marmoreus</name>
    <dbReference type="NCBI Taxonomy" id="39966"/>
    <lineage>
        <taxon>Eukaryota</taxon>
        <taxon>Fungi</taxon>
        <taxon>Dikarya</taxon>
        <taxon>Basidiomycota</taxon>
        <taxon>Agaricomycotina</taxon>
        <taxon>Agaricomycetes</taxon>
        <taxon>Agaricomycetidae</taxon>
        <taxon>Agaricales</taxon>
        <taxon>Tricholomatineae</taxon>
        <taxon>Lyophyllaceae</taxon>
        <taxon>Hypsizygus</taxon>
    </lineage>
</organism>
<keyword evidence="2" id="KW-1185">Reference proteome</keyword>
<protein>
    <submittedName>
        <fullName evidence="1">Uncharacterized protein</fullName>
    </submittedName>
</protein>
<dbReference type="InParanoid" id="A0A369JA33"/>
<proteinExistence type="predicted"/>
<sequence>MCTTIRNRFSSLRHPFANVGHKENTLETGTLSHRTPFEFRHVSKCHKHVSNSARCTPLAATKPCVRLRRHFHLAFIICMTWTALNKFSLKTISSFTTVFSRSTISERG</sequence>
<dbReference type="Proteomes" id="UP000076154">
    <property type="component" value="Unassembled WGS sequence"/>
</dbReference>
<comment type="caution">
    <text evidence="1">The sequence shown here is derived from an EMBL/GenBank/DDBJ whole genome shotgun (WGS) entry which is preliminary data.</text>
</comment>
<dbReference type="EMBL" id="LUEZ02000110">
    <property type="protein sequence ID" value="RDB17487.1"/>
    <property type="molecule type" value="Genomic_DNA"/>
</dbReference>
<evidence type="ECO:0000313" key="1">
    <source>
        <dbReference type="EMBL" id="RDB17487.1"/>
    </source>
</evidence>
<name>A0A369JA33_HYPMA</name>
<reference evidence="1" key="1">
    <citation type="submission" date="2018-04" db="EMBL/GenBank/DDBJ databases">
        <title>Whole genome sequencing of Hypsizygus marmoreus.</title>
        <authorList>
            <person name="Choi I.-G."/>
            <person name="Min B."/>
            <person name="Kim J.-G."/>
            <person name="Kim S."/>
            <person name="Oh Y.-L."/>
            <person name="Kong W.-S."/>
            <person name="Park H."/>
            <person name="Jeong J."/>
            <person name="Song E.-S."/>
        </authorList>
    </citation>
    <scope>NUCLEOTIDE SEQUENCE [LARGE SCALE GENOMIC DNA]</scope>
    <source>
        <strain evidence="1">51987-8</strain>
    </source>
</reference>